<proteinExistence type="predicted"/>
<evidence type="ECO:0000313" key="3">
    <source>
        <dbReference type="Proteomes" id="UP001320898"/>
    </source>
</evidence>
<keyword evidence="3" id="KW-1185">Reference proteome</keyword>
<feature type="transmembrane region" description="Helical" evidence="1">
    <location>
        <begin position="111"/>
        <end position="127"/>
    </location>
</feature>
<name>A0AAW5R2Y2_9HYPH</name>
<keyword evidence="1" id="KW-0472">Membrane</keyword>
<keyword evidence="1" id="KW-1133">Transmembrane helix</keyword>
<accession>A0AAW5R2Y2</accession>
<dbReference type="RefSeq" id="WP_261616602.1">
    <property type="nucleotide sequence ID" value="NZ_JALIDZ010000006.1"/>
</dbReference>
<dbReference type="Proteomes" id="UP001320898">
    <property type="component" value="Unassembled WGS sequence"/>
</dbReference>
<reference evidence="2 3" key="1">
    <citation type="submission" date="2022-04" db="EMBL/GenBank/DDBJ databases">
        <authorList>
            <person name="Ye Y.-Q."/>
            <person name="Du Z.-J."/>
        </authorList>
    </citation>
    <scope>NUCLEOTIDE SEQUENCE [LARGE SCALE GENOMIC DNA]</scope>
    <source>
        <strain evidence="2 3">A6E488</strain>
    </source>
</reference>
<comment type="caution">
    <text evidence="2">The sequence shown here is derived from an EMBL/GenBank/DDBJ whole genome shotgun (WGS) entry which is preliminary data.</text>
</comment>
<feature type="transmembrane region" description="Helical" evidence="1">
    <location>
        <begin position="28"/>
        <end position="53"/>
    </location>
</feature>
<feature type="transmembrane region" description="Helical" evidence="1">
    <location>
        <begin position="59"/>
        <end position="76"/>
    </location>
</feature>
<evidence type="ECO:0000313" key="2">
    <source>
        <dbReference type="EMBL" id="MCT8973018.1"/>
    </source>
</evidence>
<dbReference type="EMBL" id="JALIDZ010000006">
    <property type="protein sequence ID" value="MCT8973018.1"/>
    <property type="molecule type" value="Genomic_DNA"/>
</dbReference>
<protein>
    <recommendedName>
        <fullName evidence="4">FUSC family protein</fullName>
    </recommendedName>
</protein>
<gene>
    <name evidence="2" type="ORF">MUB46_14220</name>
</gene>
<dbReference type="AlphaFoldDB" id="A0AAW5R2Y2"/>
<feature type="transmembrane region" description="Helical" evidence="1">
    <location>
        <begin position="88"/>
        <end position="105"/>
    </location>
</feature>
<evidence type="ECO:0008006" key="4">
    <source>
        <dbReference type="Google" id="ProtNLM"/>
    </source>
</evidence>
<organism evidence="2 3">
    <name type="scientific">Microbaculum marinisediminis</name>
    <dbReference type="NCBI Taxonomy" id="2931392"/>
    <lineage>
        <taxon>Bacteria</taxon>
        <taxon>Pseudomonadati</taxon>
        <taxon>Pseudomonadota</taxon>
        <taxon>Alphaproteobacteria</taxon>
        <taxon>Hyphomicrobiales</taxon>
        <taxon>Tepidamorphaceae</taxon>
        <taxon>Microbaculum</taxon>
    </lineage>
</organism>
<evidence type="ECO:0000256" key="1">
    <source>
        <dbReference type="SAM" id="Phobius"/>
    </source>
</evidence>
<sequence length="368" mass="39025">MAADVDERKGMGARLANRLRSMDPYGTYLRFTGYTCLIAGLAALGGFVLASPIATPHDAAFAGVFAALFTGFALMFARPDAETGSFRAILAIDIAVAGCAALGIAVAPYHGLAQALVIPIAFFGFYVRRWPEPLPSAGLLGTLGYVIVQVLAAHVSQGVLAAGLPPTLAGLAIGYRFLPRRAFRTGLARSVRRLRDEIPMVLRIHVRDAEQARATVRRINALLMDANSARLLADQFDPGRTQQHLDLLHTAAILARVWENAADNLQETRRGGPKVPKAAITAIAAAEDAVAVAFDRPSPDADARAVTALGRLEATIAEAIDADGSTPDQAIFGPLNVKLTLSHLLEARRRLDAELAMGMPEPSEGLPA</sequence>
<keyword evidence="1" id="KW-0812">Transmembrane</keyword>
<feature type="transmembrane region" description="Helical" evidence="1">
    <location>
        <begin position="134"/>
        <end position="152"/>
    </location>
</feature>
<feature type="transmembrane region" description="Helical" evidence="1">
    <location>
        <begin position="158"/>
        <end position="178"/>
    </location>
</feature>